<evidence type="ECO:0000256" key="1">
    <source>
        <dbReference type="SAM" id="SignalP"/>
    </source>
</evidence>
<feature type="signal peptide" evidence="1">
    <location>
        <begin position="1"/>
        <end position="23"/>
    </location>
</feature>
<evidence type="ECO:0008006" key="4">
    <source>
        <dbReference type="Google" id="ProtNLM"/>
    </source>
</evidence>
<gene>
    <name evidence="2" type="ORF">FUAX_08280</name>
</gene>
<keyword evidence="3" id="KW-1185">Reference proteome</keyword>
<reference evidence="2 3" key="1">
    <citation type="submission" date="2021-12" db="EMBL/GenBank/DDBJ databases">
        <title>Genome sequencing of bacteria with rrn-lacking chromosome and rrn-plasmid.</title>
        <authorList>
            <person name="Anda M."/>
            <person name="Iwasaki W."/>
        </authorList>
    </citation>
    <scope>NUCLEOTIDE SEQUENCE [LARGE SCALE GENOMIC DNA]</scope>
    <source>
        <strain evidence="2 3">DSM 100852</strain>
    </source>
</reference>
<dbReference type="InterPro" id="IPR011250">
    <property type="entry name" value="OMP/PagP_B-barrel"/>
</dbReference>
<feature type="chain" id="PRO_5043358737" description="Outer membrane protein beta-barrel domain-containing protein" evidence="1">
    <location>
        <begin position="24"/>
        <end position="173"/>
    </location>
</feature>
<dbReference type="RefSeq" id="WP_338393659.1">
    <property type="nucleotide sequence ID" value="NZ_AP025314.1"/>
</dbReference>
<dbReference type="Gene3D" id="2.40.160.20">
    <property type="match status" value="1"/>
</dbReference>
<dbReference type="Proteomes" id="UP001348817">
    <property type="component" value="Chromosome"/>
</dbReference>
<proteinExistence type="predicted"/>
<keyword evidence="1" id="KW-0732">Signal</keyword>
<sequence>MTTIKKVIVLVLFSTLSSVSAWAQHSEHAEGVIDKEKGKHGIHRFEIGLAYTAEKALGGAIGYFLDHHNKLQFTANFNGDYYSALYLYELPIYGHHLNAVFGGGVAGEREEEDVMHHGETASETEWSCLVEAKAGVQYNVSKHFGLTVSTLPHYNTTKSDFGIGGEFELVYYF</sequence>
<evidence type="ECO:0000313" key="2">
    <source>
        <dbReference type="EMBL" id="BDD08396.1"/>
    </source>
</evidence>
<dbReference type="EMBL" id="AP025314">
    <property type="protein sequence ID" value="BDD08396.1"/>
    <property type="molecule type" value="Genomic_DNA"/>
</dbReference>
<accession>A0AAU9D6E7</accession>
<protein>
    <recommendedName>
        <fullName evidence="4">Outer membrane protein beta-barrel domain-containing protein</fullName>
    </recommendedName>
</protein>
<dbReference type="AlphaFoldDB" id="A0AAU9D6E7"/>
<dbReference type="SUPFAM" id="SSF56925">
    <property type="entry name" value="OMPA-like"/>
    <property type="match status" value="1"/>
</dbReference>
<dbReference type="KEGG" id="fax:FUAX_08280"/>
<evidence type="ECO:0000313" key="3">
    <source>
        <dbReference type="Proteomes" id="UP001348817"/>
    </source>
</evidence>
<organism evidence="2 3">
    <name type="scientific">Fulvitalea axinellae</name>
    <dbReference type="NCBI Taxonomy" id="1182444"/>
    <lineage>
        <taxon>Bacteria</taxon>
        <taxon>Pseudomonadati</taxon>
        <taxon>Bacteroidota</taxon>
        <taxon>Cytophagia</taxon>
        <taxon>Cytophagales</taxon>
        <taxon>Persicobacteraceae</taxon>
        <taxon>Fulvitalea</taxon>
    </lineage>
</organism>
<name>A0AAU9D6E7_9BACT</name>